<gene>
    <name evidence="8" type="ORF">VITISV_002547</name>
</gene>
<dbReference type="SUPFAM" id="SSF53098">
    <property type="entry name" value="Ribonuclease H-like"/>
    <property type="match status" value="1"/>
</dbReference>
<dbReference type="GO" id="GO:0003964">
    <property type="term" value="F:RNA-directed DNA polymerase activity"/>
    <property type="evidence" value="ECO:0007669"/>
    <property type="project" value="UniProtKB-KW"/>
</dbReference>
<keyword evidence="5" id="KW-0378">Hydrolase</keyword>
<dbReference type="Pfam" id="PF17917">
    <property type="entry name" value="RT_RNaseH"/>
    <property type="match status" value="1"/>
</dbReference>
<evidence type="ECO:0000256" key="1">
    <source>
        <dbReference type="ARBA" id="ARBA00022679"/>
    </source>
</evidence>
<evidence type="ECO:0000313" key="8">
    <source>
        <dbReference type="EMBL" id="CAN69368.1"/>
    </source>
</evidence>
<dbReference type="SUPFAM" id="SSF56672">
    <property type="entry name" value="DNA/RNA polymerases"/>
    <property type="match status" value="1"/>
</dbReference>
<accession>A5ATI5</accession>
<evidence type="ECO:0000256" key="6">
    <source>
        <dbReference type="ARBA" id="ARBA00022918"/>
    </source>
</evidence>
<dbReference type="GO" id="GO:0004519">
    <property type="term" value="F:endonuclease activity"/>
    <property type="evidence" value="ECO:0007669"/>
    <property type="project" value="UniProtKB-KW"/>
</dbReference>
<dbReference type="GO" id="GO:0003676">
    <property type="term" value="F:nucleic acid binding"/>
    <property type="evidence" value="ECO:0007669"/>
    <property type="project" value="InterPro"/>
</dbReference>
<keyword evidence="3" id="KW-0540">Nuclease</keyword>
<sequence>MSNYAVSVVLFRHVKDKEQRLVYYVSKAIVDVETWYSKMEEMTLALKSVTQKLRPSFQAHQVTILTNQLVKSIWHKSDLSRRMLRWVIELSEYKIKYQPRLALKGQVMADSIAEFPQKPPHLAYSPEEGWWALHVDGTSRASSSRKYTPIPHMLSEVLNPVMSPWPFTLWGMDIVSPLPITSVQKKFLLVATDYFSKRVEVKAYASIKDKDISKFK</sequence>
<dbReference type="Gene3D" id="3.30.420.10">
    <property type="entry name" value="Ribonuclease H-like superfamily/Ribonuclease H"/>
    <property type="match status" value="1"/>
</dbReference>
<feature type="domain" description="Reverse transcriptase RNase H-like" evidence="7">
    <location>
        <begin position="2"/>
        <end position="93"/>
    </location>
</feature>
<dbReference type="InterPro" id="IPR041373">
    <property type="entry name" value="RT_RNaseH"/>
</dbReference>
<reference evidence="8" key="1">
    <citation type="journal article" date="2007" name="PLoS ONE">
        <title>The first genome sequence of an elite grapevine cultivar (Pinot noir Vitis vinifera L.): coping with a highly heterozygous genome.</title>
        <authorList>
            <person name="Velasco R."/>
            <person name="Zharkikh A."/>
            <person name="Troggio M."/>
            <person name="Cartwright D.A."/>
            <person name="Cestaro A."/>
            <person name="Pruss D."/>
            <person name="Pindo M."/>
            <person name="FitzGerald L.M."/>
            <person name="Vezzulli S."/>
            <person name="Reid J."/>
            <person name="Malacarne G."/>
            <person name="Iliev D."/>
            <person name="Coppola G."/>
            <person name="Wardell B."/>
            <person name="Micheletti D."/>
            <person name="Macalma T."/>
            <person name="Facci M."/>
            <person name="Mitchell J.T."/>
            <person name="Perazzolli M."/>
            <person name="Eldredge G."/>
            <person name="Gatto P."/>
            <person name="Oyzerski R."/>
            <person name="Moretto M."/>
            <person name="Gutin N."/>
            <person name="Stefanini M."/>
            <person name="Chen Y."/>
            <person name="Segala C."/>
            <person name="Davenport C."/>
            <person name="Dematte L."/>
            <person name="Mraz A."/>
            <person name="Battilana J."/>
            <person name="Stormo K."/>
            <person name="Costa F."/>
            <person name="Tao Q."/>
            <person name="Si-Ammour A."/>
            <person name="Harkins T."/>
            <person name="Lackey A."/>
            <person name="Perbost C."/>
            <person name="Taillon B."/>
            <person name="Stella A."/>
            <person name="Solovyev V."/>
            <person name="Fawcett J.A."/>
            <person name="Sterck L."/>
            <person name="Vandepoele K."/>
            <person name="Grando S.M."/>
            <person name="Toppo S."/>
            <person name="Moser C."/>
            <person name="Lanchbury J."/>
            <person name="Bogden R."/>
            <person name="Skolnick M."/>
            <person name="Sgaramella V."/>
            <person name="Bhatnagar S.K."/>
            <person name="Fontana P."/>
            <person name="Gutin A."/>
            <person name="Van de Peer Y."/>
            <person name="Salamini F."/>
            <person name="Viola R."/>
        </authorList>
    </citation>
    <scope>NUCLEOTIDE SEQUENCE</scope>
</reference>
<dbReference type="InterPro" id="IPR036397">
    <property type="entry name" value="RNaseH_sf"/>
</dbReference>
<evidence type="ECO:0000256" key="4">
    <source>
        <dbReference type="ARBA" id="ARBA00022759"/>
    </source>
</evidence>
<name>A5ATI5_VITVI</name>
<dbReference type="PANTHER" id="PTHR48475">
    <property type="entry name" value="RIBONUCLEASE H"/>
    <property type="match status" value="1"/>
</dbReference>
<evidence type="ECO:0000259" key="7">
    <source>
        <dbReference type="Pfam" id="PF17917"/>
    </source>
</evidence>
<keyword evidence="1" id="KW-0808">Transferase</keyword>
<dbReference type="InterPro" id="IPR043502">
    <property type="entry name" value="DNA/RNA_pol_sf"/>
</dbReference>
<dbReference type="AlphaFoldDB" id="A5ATI5"/>
<evidence type="ECO:0000256" key="3">
    <source>
        <dbReference type="ARBA" id="ARBA00022722"/>
    </source>
</evidence>
<proteinExistence type="predicted"/>
<evidence type="ECO:0000256" key="5">
    <source>
        <dbReference type="ARBA" id="ARBA00022801"/>
    </source>
</evidence>
<keyword evidence="2" id="KW-0548">Nucleotidyltransferase</keyword>
<evidence type="ECO:0000256" key="2">
    <source>
        <dbReference type="ARBA" id="ARBA00022695"/>
    </source>
</evidence>
<organism evidence="8">
    <name type="scientific">Vitis vinifera</name>
    <name type="common">Grape</name>
    <dbReference type="NCBI Taxonomy" id="29760"/>
    <lineage>
        <taxon>Eukaryota</taxon>
        <taxon>Viridiplantae</taxon>
        <taxon>Streptophyta</taxon>
        <taxon>Embryophyta</taxon>
        <taxon>Tracheophyta</taxon>
        <taxon>Spermatophyta</taxon>
        <taxon>Magnoliopsida</taxon>
        <taxon>eudicotyledons</taxon>
        <taxon>Gunneridae</taxon>
        <taxon>Pentapetalae</taxon>
        <taxon>rosids</taxon>
        <taxon>Vitales</taxon>
        <taxon>Vitaceae</taxon>
        <taxon>Viteae</taxon>
        <taxon>Vitis</taxon>
    </lineage>
</organism>
<keyword evidence="6" id="KW-0695">RNA-directed DNA polymerase</keyword>
<dbReference type="EMBL" id="AM434983">
    <property type="protein sequence ID" value="CAN69368.1"/>
    <property type="molecule type" value="Genomic_DNA"/>
</dbReference>
<keyword evidence="4" id="KW-0255">Endonuclease</keyword>
<dbReference type="GO" id="GO:0016787">
    <property type="term" value="F:hydrolase activity"/>
    <property type="evidence" value="ECO:0007669"/>
    <property type="project" value="UniProtKB-KW"/>
</dbReference>
<dbReference type="PANTHER" id="PTHR48475:SF2">
    <property type="entry name" value="RIBONUCLEASE H"/>
    <property type="match status" value="1"/>
</dbReference>
<dbReference type="InterPro" id="IPR012337">
    <property type="entry name" value="RNaseH-like_sf"/>
</dbReference>
<protein>
    <recommendedName>
        <fullName evidence="7">Reverse transcriptase RNase H-like domain-containing protein</fullName>
    </recommendedName>
</protein>